<comment type="function">
    <text evidence="4">Involved in chromosome partition. Localize to both poles of the predivisional cell following completion of DNA replication. Binds to the DNA origin of replication.</text>
</comment>
<keyword evidence="3" id="KW-0238">DNA-binding</keyword>
<proteinExistence type="inferred from homology"/>
<dbReference type="InterPro" id="IPR003115">
    <property type="entry name" value="ParB_N"/>
</dbReference>
<dbReference type="NCBIfam" id="TIGR00180">
    <property type="entry name" value="parB_part"/>
    <property type="match status" value="1"/>
</dbReference>
<name>A0A495D496_9PROT</name>
<evidence type="ECO:0000256" key="2">
    <source>
        <dbReference type="ARBA" id="ARBA00022829"/>
    </source>
</evidence>
<reference evidence="7 8" key="1">
    <citation type="submission" date="2018-10" db="EMBL/GenBank/DDBJ databases">
        <title>Genomic Encyclopedia of Type Strains, Phase IV (KMG-IV): sequencing the most valuable type-strain genomes for metagenomic binning, comparative biology and taxonomic classification.</title>
        <authorList>
            <person name="Goeker M."/>
        </authorList>
    </citation>
    <scope>NUCLEOTIDE SEQUENCE [LARGE SCALE GENOMIC DNA]</scope>
    <source>
        <strain evidence="7 8">DSM 4734</strain>
    </source>
</reference>
<dbReference type="EMBL" id="RBIM01000004">
    <property type="protein sequence ID" value="RKQ96726.1"/>
    <property type="molecule type" value="Genomic_DNA"/>
</dbReference>
<dbReference type="Pfam" id="PF02195">
    <property type="entry name" value="ParB_N"/>
    <property type="match status" value="1"/>
</dbReference>
<dbReference type="SUPFAM" id="SSF109709">
    <property type="entry name" value="KorB DNA-binding domain-like"/>
    <property type="match status" value="1"/>
</dbReference>
<dbReference type="InterPro" id="IPR050336">
    <property type="entry name" value="Chromosome_partition/occlusion"/>
</dbReference>
<dbReference type="PANTHER" id="PTHR33375:SF1">
    <property type="entry name" value="CHROMOSOME-PARTITIONING PROTEIN PARB-RELATED"/>
    <property type="match status" value="1"/>
</dbReference>
<dbReference type="SMART" id="SM00470">
    <property type="entry name" value="ParB"/>
    <property type="match status" value="1"/>
</dbReference>
<dbReference type="SUPFAM" id="SSF110849">
    <property type="entry name" value="ParB/Sulfiredoxin"/>
    <property type="match status" value="1"/>
</dbReference>
<comment type="caution">
    <text evidence="7">The sequence shown here is derived from an EMBL/GenBank/DDBJ whole genome shotgun (WGS) entry which is preliminary data.</text>
</comment>
<keyword evidence="2" id="KW-0159">Chromosome partition</keyword>
<evidence type="ECO:0000256" key="4">
    <source>
        <dbReference type="ARBA" id="ARBA00025472"/>
    </source>
</evidence>
<dbReference type="AlphaFoldDB" id="A0A495D496"/>
<evidence type="ECO:0000313" key="8">
    <source>
        <dbReference type="Proteomes" id="UP000273675"/>
    </source>
</evidence>
<dbReference type="Proteomes" id="UP000273675">
    <property type="component" value="Unassembled WGS sequence"/>
</dbReference>
<dbReference type="GO" id="GO:0045881">
    <property type="term" value="P:positive regulation of sporulation resulting in formation of a cellular spore"/>
    <property type="evidence" value="ECO:0007669"/>
    <property type="project" value="TreeGrafter"/>
</dbReference>
<protein>
    <submittedName>
        <fullName evidence="7">ParB family chromosome partitioning protein</fullName>
    </submittedName>
</protein>
<feature type="compositionally biased region" description="Polar residues" evidence="5">
    <location>
        <begin position="29"/>
        <end position="41"/>
    </location>
</feature>
<sequence>MSASEKNKRLGRGLSALLGETDTEGYSVPETTNERPSTSSRDGVRMIPIELIAPNPDQPRKTITEPELNALAESIADKGIVQPILVRPVDGGERFQIVAGERRWRAAQRARLHDVPALVRELTDRETLEIGIVENVQRADLNPVEEAQAYRQLIDRFGHTQEDVAHAVSKSRSHVANMMRLLSLPDMVLKLLAGGEISAGHARAIANAPDPEALAEEIVAKGLSVRDAEKLARAANNPAAPETKSSSTTAGGRKDADTRALEVDITARLGLAVDIRHSAKGGELRVQYTTLEQLDDVCRRLSAETGRGH</sequence>
<dbReference type="RefSeq" id="WP_121211288.1">
    <property type="nucleotide sequence ID" value="NZ_RBIM01000004.1"/>
</dbReference>
<dbReference type="Pfam" id="PF23552">
    <property type="entry name" value="ParB_C"/>
    <property type="match status" value="1"/>
</dbReference>
<accession>A0A495D496</accession>
<dbReference type="Gene3D" id="1.10.10.2830">
    <property type="match status" value="1"/>
</dbReference>
<dbReference type="InterPro" id="IPR057240">
    <property type="entry name" value="ParB_dimer_C"/>
</dbReference>
<comment type="similarity">
    <text evidence="1">Belongs to the ParB family.</text>
</comment>
<evidence type="ECO:0000256" key="3">
    <source>
        <dbReference type="ARBA" id="ARBA00023125"/>
    </source>
</evidence>
<evidence type="ECO:0000313" key="7">
    <source>
        <dbReference type="EMBL" id="RKQ96726.1"/>
    </source>
</evidence>
<dbReference type="GO" id="GO:0005694">
    <property type="term" value="C:chromosome"/>
    <property type="evidence" value="ECO:0007669"/>
    <property type="project" value="TreeGrafter"/>
</dbReference>
<evidence type="ECO:0000256" key="5">
    <source>
        <dbReference type="SAM" id="MobiDB-lite"/>
    </source>
</evidence>
<feature type="domain" description="ParB-like N-terminal" evidence="6">
    <location>
        <begin position="45"/>
        <end position="136"/>
    </location>
</feature>
<organism evidence="7 8">
    <name type="scientific">Maricaulis maris</name>
    <dbReference type="NCBI Taxonomy" id="74318"/>
    <lineage>
        <taxon>Bacteria</taxon>
        <taxon>Pseudomonadati</taxon>
        <taxon>Pseudomonadota</taxon>
        <taxon>Alphaproteobacteria</taxon>
        <taxon>Maricaulales</taxon>
        <taxon>Maricaulaceae</taxon>
        <taxon>Maricaulis</taxon>
    </lineage>
</organism>
<dbReference type="OrthoDB" id="9802051at2"/>
<dbReference type="InterPro" id="IPR004437">
    <property type="entry name" value="ParB/RepB/Spo0J"/>
</dbReference>
<feature type="region of interest" description="Disordered" evidence="5">
    <location>
        <begin position="1"/>
        <end position="42"/>
    </location>
</feature>
<dbReference type="InterPro" id="IPR041468">
    <property type="entry name" value="HTH_ParB/Spo0J"/>
</dbReference>
<evidence type="ECO:0000256" key="1">
    <source>
        <dbReference type="ARBA" id="ARBA00006295"/>
    </source>
</evidence>
<dbReference type="PANTHER" id="PTHR33375">
    <property type="entry name" value="CHROMOSOME-PARTITIONING PROTEIN PARB-RELATED"/>
    <property type="match status" value="1"/>
</dbReference>
<dbReference type="FunFam" id="1.10.10.2830:FF:000001">
    <property type="entry name" value="Chromosome partitioning protein ParB"/>
    <property type="match status" value="1"/>
</dbReference>
<dbReference type="GO" id="GO:0003677">
    <property type="term" value="F:DNA binding"/>
    <property type="evidence" value="ECO:0007669"/>
    <property type="project" value="UniProtKB-KW"/>
</dbReference>
<dbReference type="InterPro" id="IPR036086">
    <property type="entry name" value="ParB/Sulfiredoxin_sf"/>
</dbReference>
<dbReference type="GO" id="GO:0007059">
    <property type="term" value="P:chromosome segregation"/>
    <property type="evidence" value="ECO:0007669"/>
    <property type="project" value="UniProtKB-KW"/>
</dbReference>
<evidence type="ECO:0000259" key="6">
    <source>
        <dbReference type="SMART" id="SM00470"/>
    </source>
</evidence>
<dbReference type="Pfam" id="PF17762">
    <property type="entry name" value="HTH_ParB"/>
    <property type="match status" value="1"/>
</dbReference>
<gene>
    <name evidence="7" type="ORF">C7435_2060</name>
</gene>
<feature type="region of interest" description="Disordered" evidence="5">
    <location>
        <begin position="232"/>
        <end position="256"/>
    </location>
</feature>
<dbReference type="Gene3D" id="3.90.1530.30">
    <property type="match status" value="1"/>
</dbReference>
<dbReference type="FunFam" id="3.90.1530.30:FF:000001">
    <property type="entry name" value="Chromosome partitioning protein ParB"/>
    <property type="match status" value="1"/>
</dbReference>